<feature type="transmembrane region" description="Helical" evidence="10">
    <location>
        <begin position="12"/>
        <end position="33"/>
    </location>
</feature>
<dbReference type="SUPFAM" id="SSF158702">
    <property type="entry name" value="Sec63 N-terminal domain-like"/>
    <property type="match status" value="1"/>
</dbReference>
<evidence type="ECO:0000256" key="5">
    <source>
        <dbReference type="ARBA" id="ARBA00022927"/>
    </source>
</evidence>
<sequence length="671" mass="75380">MAQYAYDETGAVFNYFLLTLLAFVLLPSTYSWAFGGRKAATKDVCRCDLCAKKRRRIAAMKKREQPILSTKFILLSFGWMLFAFVAYKAATTAVDEQATLWNPYRILGLEDNASLEAINKARKALILKWHPDKARDEAAKILATETTVEIYKAVKALTDEESKRNWDEWGHPDGKQSFQLGLALPGWLVREGNSYKVLFVYTAMFMILLPALVARWWSKAKKLNKDKIMNPTMAKFYRELNANLTVKPLMELICKADEFYTTITLDKADSAAQDKLVEQVIVTMERTTASRWTKKSTPKDAQTAMQQKVYLLLVSHLLRITPKSPKLAEEQRIVAETCATLVGGLLQIAISRQWLSTALTVVDLGQMITQALYPHQSPLLQLPNVKLEDIRHFKHKKHQVTTIRDLIDLDEKEQDAILSKFLDKEQKDLALHVAHQYPLLRITKAKFKMLGEDAIIPNAIVTLIIKLELGTKSEMEIDKKNGTSINANADDEDDEEPKNNWWDTTKEAVPLAHSPYFPAEKTPVWWVYFGDISQNRLITVAKVNDLVTEKTVRLQFQAPPRPGQWEFQVLVKSDAHLACDALASLKLTVSPPEAAPLQEEDDDISDPEEDTIAGQMNAMRKPGGAPGPAAGKRGAAESNSDSEDENDHAGRSGGVNGVDNYEDSDSSDEDE</sequence>
<dbReference type="InterPro" id="IPR036869">
    <property type="entry name" value="J_dom_sf"/>
</dbReference>
<evidence type="ECO:0000256" key="9">
    <source>
        <dbReference type="SAM" id="MobiDB-lite"/>
    </source>
</evidence>
<accession>A0AAD5TJV2</accession>
<dbReference type="Pfam" id="PF00226">
    <property type="entry name" value="DnaJ"/>
    <property type="match status" value="1"/>
</dbReference>
<dbReference type="InterPro" id="IPR004179">
    <property type="entry name" value="Sec63-dom"/>
</dbReference>
<dbReference type="PROSITE" id="PS50076">
    <property type="entry name" value="DNAJ_2"/>
    <property type="match status" value="1"/>
</dbReference>
<keyword evidence="13" id="KW-1185">Reference proteome</keyword>
<dbReference type="Gene3D" id="1.10.3380.10">
    <property type="entry name" value="Sec63 N-terminal domain-like domain"/>
    <property type="match status" value="1"/>
</dbReference>
<evidence type="ECO:0000256" key="6">
    <source>
        <dbReference type="ARBA" id="ARBA00022989"/>
    </source>
</evidence>
<dbReference type="InterPro" id="IPR035892">
    <property type="entry name" value="C2_domain_sf"/>
</dbReference>
<dbReference type="Pfam" id="PF02889">
    <property type="entry name" value="Sec63"/>
    <property type="match status" value="1"/>
</dbReference>
<feature type="region of interest" description="Disordered" evidence="9">
    <location>
        <begin position="592"/>
        <end position="671"/>
    </location>
</feature>
<feature type="compositionally biased region" description="Low complexity" evidence="9">
    <location>
        <begin position="620"/>
        <end position="633"/>
    </location>
</feature>
<evidence type="ECO:0000313" key="12">
    <source>
        <dbReference type="EMBL" id="KAJ3177264.1"/>
    </source>
</evidence>
<name>A0AAD5TJV2_9FUNG</name>
<dbReference type="InterPro" id="IPR014756">
    <property type="entry name" value="Ig_E-set"/>
</dbReference>
<dbReference type="InterPro" id="IPR001623">
    <property type="entry name" value="DnaJ_domain"/>
</dbReference>
<keyword evidence="2" id="KW-0813">Transport</keyword>
<feature type="transmembrane region" description="Helical" evidence="10">
    <location>
        <begin position="198"/>
        <end position="217"/>
    </location>
</feature>
<dbReference type="CDD" id="cd06257">
    <property type="entry name" value="DnaJ"/>
    <property type="match status" value="1"/>
</dbReference>
<protein>
    <submittedName>
        <fullName evidence="12">Secretory subunit</fullName>
    </submittedName>
</protein>
<dbReference type="Gene3D" id="1.10.150.20">
    <property type="entry name" value="5' to 3' exonuclease, C-terminal subdomain"/>
    <property type="match status" value="1"/>
</dbReference>
<gene>
    <name evidence="12" type="primary">SEC63</name>
    <name evidence="12" type="ORF">HDU87_004515</name>
</gene>
<reference evidence="12" key="1">
    <citation type="submission" date="2020-05" db="EMBL/GenBank/DDBJ databases">
        <title>Phylogenomic resolution of chytrid fungi.</title>
        <authorList>
            <person name="Stajich J.E."/>
            <person name="Amses K."/>
            <person name="Simmons R."/>
            <person name="Seto K."/>
            <person name="Myers J."/>
            <person name="Bonds A."/>
            <person name="Quandt C.A."/>
            <person name="Barry K."/>
            <person name="Liu P."/>
            <person name="Grigoriev I."/>
            <person name="Longcore J.E."/>
            <person name="James T.Y."/>
        </authorList>
    </citation>
    <scope>NUCLEOTIDE SEQUENCE</scope>
    <source>
        <strain evidence="12">JEL0379</strain>
    </source>
</reference>
<evidence type="ECO:0000256" key="2">
    <source>
        <dbReference type="ARBA" id="ARBA00022448"/>
    </source>
</evidence>
<feature type="compositionally biased region" description="Acidic residues" evidence="9">
    <location>
        <begin position="660"/>
        <end position="671"/>
    </location>
</feature>
<dbReference type="Proteomes" id="UP001212152">
    <property type="component" value="Unassembled WGS sequence"/>
</dbReference>
<dbReference type="GO" id="GO:0006620">
    <property type="term" value="P:post-translational protein targeting to endoplasmic reticulum membrane"/>
    <property type="evidence" value="ECO:0007669"/>
    <property type="project" value="TreeGrafter"/>
</dbReference>
<evidence type="ECO:0000256" key="8">
    <source>
        <dbReference type="ARBA" id="ARBA00023186"/>
    </source>
</evidence>
<dbReference type="GO" id="GO:0006614">
    <property type="term" value="P:SRP-dependent cotranslational protein targeting to membrane"/>
    <property type="evidence" value="ECO:0007669"/>
    <property type="project" value="TreeGrafter"/>
</dbReference>
<organism evidence="12 13">
    <name type="scientific">Geranomyces variabilis</name>
    <dbReference type="NCBI Taxonomy" id="109894"/>
    <lineage>
        <taxon>Eukaryota</taxon>
        <taxon>Fungi</taxon>
        <taxon>Fungi incertae sedis</taxon>
        <taxon>Chytridiomycota</taxon>
        <taxon>Chytridiomycota incertae sedis</taxon>
        <taxon>Chytridiomycetes</taxon>
        <taxon>Spizellomycetales</taxon>
        <taxon>Powellomycetaceae</taxon>
        <taxon>Geranomyces</taxon>
    </lineage>
</organism>
<feature type="domain" description="J" evidence="11">
    <location>
        <begin position="102"/>
        <end position="170"/>
    </location>
</feature>
<dbReference type="PANTHER" id="PTHR24075">
    <property type="entry name" value="SEC63 DOMAIN-CONTAINING"/>
    <property type="match status" value="1"/>
</dbReference>
<evidence type="ECO:0000256" key="10">
    <source>
        <dbReference type="SAM" id="Phobius"/>
    </source>
</evidence>
<evidence type="ECO:0000313" key="13">
    <source>
        <dbReference type="Proteomes" id="UP001212152"/>
    </source>
</evidence>
<evidence type="ECO:0000259" key="11">
    <source>
        <dbReference type="PROSITE" id="PS50076"/>
    </source>
</evidence>
<feature type="transmembrane region" description="Helical" evidence="10">
    <location>
        <begin position="72"/>
        <end position="90"/>
    </location>
</feature>
<dbReference type="SUPFAM" id="SSF81296">
    <property type="entry name" value="E set domains"/>
    <property type="match status" value="1"/>
</dbReference>
<dbReference type="GO" id="GO:0031207">
    <property type="term" value="C:Sec62/Sec63 complex"/>
    <property type="evidence" value="ECO:0007669"/>
    <property type="project" value="TreeGrafter"/>
</dbReference>
<dbReference type="GO" id="GO:0008320">
    <property type="term" value="F:protein transmembrane transporter activity"/>
    <property type="evidence" value="ECO:0007669"/>
    <property type="project" value="TreeGrafter"/>
</dbReference>
<evidence type="ECO:0000256" key="4">
    <source>
        <dbReference type="ARBA" id="ARBA00022824"/>
    </source>
</evidence>
<comment type="caution">
    <text evidence="12">The sequence shown here is derived from an EMBL/GenBank/DDBJ whole genome shotgun (WGS) entry which is preliminary data.</text>
</comment>
<keyword evidence="4" id="KW-0256">Endoplasmic reticulum</keyword>
<comment type="subcellular location">
    <subcellularLocation>
        <location evidence="1">Endoplasmic reticulum membrane</location>
        <topology evidence="1">Multi-pass membrane protein</topology>
    </subcellularLocation>
</comment>
<keyword evidence="3 10" id="KW-0812">Transmembrane</keyword>
<evidence type="ECO:0000256" key="3">
    <source>
        <dbReference type="ARBA" id="ARBA00022692"/>
    </source>
</evidence>
<dbReference type="SMART" id="SM00271">
    <property type="entry name" value="DnaJ"/>
    <property type="match status" value="1"/>
</dbReference>
<dbReference type="PANTHER" id="PTHR24075:SF0">
    <property type="entry name" value="TRANSLOCATION PROTEIN SEC63 HOMOLOG"/>
    <property type="match status" value="1"/>
</dbReference>
<feature type="region of interest" description="Disordered" evidence="9">
    <location>
        <begin position="480"/>
        <end position="499"/>
    </location>
</feature>
<keyword evidence="6 10" id="KW-1133">Transmembrane helix</keyword>
<keyword evidence="7 10" id="KW-0472">Membrane</keyword>
<dbReference type="EMBL" id="JADGJQ010000034">
    <property type="protein sequence ID" value="KAJ3177264.1"/>
    <property type="molecule type" value="Genomic_DNA"/>
</dbReference>
<dbReference type="AlphaFoldDB" id="A0AAD5TJV2"/>
<dbReference type="Gene3D" id="1.10.287.110">
    <property type="entry name" value="DnaJ domain"/>
    <property type="match status" value="1"/>
</dbReference>
<proteinExistence type="predicted"/>
<keyword evidence="8" id="KW-0143">Chaperone</keyword>
<dbReference type="Gene3D" id="2.60.40.150">
    <property type="entry name" value="C2 domain"/>
    <property type="match status" value="1"/>
</dbReference>
<evidence type="ECO:0000256" key="1">
    <source>
        <dbReference type="ARBA" id="ARBA00004477"/>
    </source>
</evidence>
<dbReference type="SUPFAM" id="SSF46565">
    <property type="entry name" value="Chaperone J-domain"/>
    <property type="match status" value="1"/>
</dbReference>
<evidence type="ECO:0000256" key="7">
    <source>
        <dbReference type="ARBA" id="ARBA00023136"/>
    </source>
</evidence>
<keyword evidence="5" id="KW-0653">Protein transport</keyword>
<dbReference type="SMART" id="SM00973">
    <property type="entry name" value="Sec63"/>
    <property type="match status" value="1"/>
</dbReference>
<dbReference type="GO" id="GO:0003723">
    <property type="term" value="F:RNA binding"/>
    <property type="evidence" value="ECO:0007669"/>
    <property type="project" value="TreeGrafter"/>
</dbReference>
<feature type="compositionally biased region" description="Acidic residues" evidence="9">
    <location>
        <begin position="598"/>
        <end position="611"/>
    </location>
</feature>